<gene>
    <name evidence="5" type="ORF">B0H66DRAFT_614461</name>
</gene>
<evidence type="ECO:0000256" key="4">
    <source>
        <dbReference type="RuleBase" id="RU000363"/>
    </source>
</evidence>
<dbReference type="Proteomes" id="UP001283341">
    <property type="component" value="Unassembled WGS sequence"/>
</dbReference>
<dbReference type="PANTHER" id="PTHR43490:SF99">
    <property type="entry name" value="SHORT-CHAIN DEHYDROGENASE_REDUCTASE"/>
    <property type="match status" value="1"/>
</dbReference>
<dbReference type="InterPro" id="IPR020904">
    <property type="entry name" value="Sc_DH/Rdtase_CS"/>
</dbReference>
<evidence type="ECO:0000313" key="6">
    <source>
        <dbReference type="Proteomes" id="UP001283341"/>
    </source>
</evidence>
<dbReference type="EMBL" id="JAUEDM010000011">
    <property type="protein sequence ID" value="KAK3311875.1"/>
    <property type="molecule type" value="Genomic_DNA"/>
</dbReference>
<organism evidence="5 6">
    <name type="scientific">Apodospora peruviana</name>
    <dbReference type="NCBI Taxonomy" id="516989"/>
    <lineage>
        <taxon>Eukaryota</taxon>
        <taxon>Fungi</taxon>
        <taxon>Dikarya</taxon>
        <taxon>Ascomycota</taxon>
        <taxon>Pezizomycotina</taxon>
        <taxon>Sordariomycetes</taxon>
        <taxon>Sordariomycetidae</taxon>
        <taxon>Sordariales</taxon>
        <taxon>Lasiosphaeriaceae</taxon>
        <taxon>Apodospora</taxon>
    </lineage>
</organism>
<evidence type="ECO:0000256" key="1">
    <source>
        <dbReference type="ARBA" id="ARBA00006484"/>
    </source>
</evidence>
<dbReference type="PRINTS" id="PR00081">
    <property type="entry name" value="GDHRDH"/>
</dbReference>
<comment type="caution">
    <text evidence="5">The sequence shown here is derived from an EMBL/GenBank/DDBJ whole genome shotgun (WGS) entry which is preliminary data.</text>
</comment>
<dbReference type="InterPro" id="IPR036291">
    <property type="entry name" value="NAD(P)-bd_dom_sf"/>
</dbReference>
<accession>A0AAE0HS58</accession>
<dbReference type="AlphaFoldDB" id="A0AAE0HS58"/>
<comment type="similarity">
    <text evidence="1 4">Belongs to the short-chain dehydrogenases/reductases (SDR) family.</text>
</comment>
<dbReference type="InterPro" id="IPR002347">
    <property type="entry name" value="SDR_fam"/>
</dbReference>
<evidence type="ECO:0000313" key="5">
    <source>
        <dbReference type="EMBL" id="KAK3311875.1"/>
    </source>
</evidence>
<reference evidence="5" key="2">
    <citation type="submission" date="2023-06" db="EMBL/GenBank/DDBJ databases">
        <authorList>
            <consortium name="Lawrence Berkeley National Laboratory"/>
            <person name="Haridas S."/>
            <person name="Hensen N."/>
            <person name="Bonometti L."/>
            <person name="Westerberg I."/>
            <person name="Brannstrom I.O."/>
            <person name="Guillou S."/>
            <person name="Cros-Aarteil S."/>
            <person name="Calhoun S."/>
            <person name="Kuo A."/>
            <person name="Mondo S."/>
            <person name="Pangilinan J."/>
            <person name="Riley R."/>
            <person name="Labutti K."/>
            <person name="Andreopoulos B."/>
            <person name="Lipzen A."/>
            <person name="Chen C."/>
            <person name="Yanf M."/>
            <person name="Daum C."/>
            <person name="Ng V."/>
            <person name="Clum A."/>
            <person name="Steindorff A."/>
            <person name="Ohm R."/>
            <person name="Martin F."/>
            <person name="Silar P."/>
            <person name="Natvig D."/>
            <person name="Lalanne C."/>
            <person name="Gautier V."/>
            <person name="Ament-Velasquez S.L."/>
            <person name="Kruys A."/>
            <person name="Hutchinson M.I."/>
            <person name="Powell A.J."/>
            <person name="Barry K."/>
            <person name="Miller A.N."/>
            <person name="Grigoriev I.V."/>
            <person name="Debuchy R."/>
            <person name="Gladieux P."/>
            <person name="Thoren M.H."/>
            <person name="Johannesson H."/>
        </authorList>
    </citation>
    <scope>NUCLEOTIDE SEQUENCE</scope>
    <source>
        <strain evidence="5">CBS 118394</strain>
    </source>
</reference>
<dbReference type="SUPFAM" id="SSF51735">
    <property type="entry name" value="NAD(P)-binding Rossmann-fold domains"/>
    <property type="match status" value="1"/>
</dbReference>
<dbReference type="PROSITE" id="PS00061">
    <property type="entry name" value="ADH_SHORT"/>
    <property type="match status" value="1"/>
</dbReference>
<evidence type="ECO:0000256" key="2">
    <source>
        <dbReference type="ARBA" id="ARBA00022857"/>
    </source>
</evidence>
<dbReference type="GO" id="GO:0016491">
    <property type="term" value="F:oxidoreductase activity"/>
    <property type="evidence" value="ECO:0007669"/>
    <property type="project" value="UniProtKB-KW"/>
</dbReference>
<keyword evidence="3" id="KW-0560">Oxidoreductase</keyword>
<evidence type="ECO:0000256" key="3">
    <source>
        <dbReference type="ARBA" id="ARBA00023002"/>
    </source>
</evidence>
<name>A0AAE0HS58_9PEZI</name>
<protein>
    <submittedName>
        <fullName evidence="5">Short chain dehydrogenase/reductase family protein</fullName>
    </submittedName>
</protein>
<keyword evidence="6" id="KW-1185">Reference proteome</keyword>
<sequence length="268" mass="28619">MASTAAAAPKIVLVTGANQGLGHAVIEVGGLRYPENVYILCSRDLEKGEAAAQKLRELEGFHATVDVVQLDVTNDQQIATVVQHVDKTYGRLDVLVNNAGILRGLGMAEDAPASAVRSAFTECLDVHITSVAVLTLALMPVLRKAAAPKVINVTSGLGSITNVLTPGRRMARAMAYGASKVGMNGLTAHMQVGENDSAAAGDSTSPRVRFYISNPGPLKTAFNGFHPLGKPPQLGAESIVHMMGDEESKYDDHMQWEFEGEEMRRVPW</sequence>
<reference evidence="5" key="1">
    <citation type="journal article" date="2023" name="Mol. Phylogenet. Evol.">
        <title>Genome-scale phylogeny and comparative genomics of the fungal order Sordariales.</title>
        <authorList>
            <person name="Hensen N."/>
            <person name="Bonometti L."/>
            <person name="Westerberg I."/>
            <person name="Brannstrom I.O."/>
            <person name="Guillou S."/>
            <person name="Cros-Aarteil S."/>
            <person name="Calhoun S."/>
            <person name="Haridas S."/>
            <person name="Kuo A."/>
            <person name="Mondo S."/>
            <person name="Pangilinan J."/>
            <person name="Riley R."/>
            <person name="LaButti K."/>
            <person name="Andreopoulos B."/>
            <person name="Lipzen A."/>
            <person name="Chen C."/>
            <person name="Yan M."/>
            <person name="Daum C."/>
            <person name="Ng V."/>
            <person name="Clum A."/>
            <person name="Steindorff A."/>
            <person name="Ohm R.A."/>
            <person name="Martin F."/>
            <person name="Silar P."/>
            <person name="Natvig D.O."/>
            <person name="Lalanne C."/>
            <person name="Gautier V."/>
            <person name="Ament-Velasquez S.L."/>
            <person name="Kruys A."/>
            <person name="Hutchinson M.I."/>
            <person name="Powell A.J."/>
            <person name="Barry K."/>
            <person name="Miller A.N."/>
            <person name="Grigoriev I.V."/>
            <person name="Debuchy R."/>
            <person name="Gladieux P."/>
            <person name="Hiltunen Thoren M."/>
            <person name="Johannesson H."/>
        </authorList>
    </citation>
    <scope>NUCLEOTIDE SEQUENCE</scope>
    <source>
        <strain evidence="5">CBS 118394</strain>
    </source>
</reference>
<dbReference type="Pfam" id="PF00106">
    <property type="entry name" value="adh_short"/>
    <property type="match status" value="1"/>
</dbReference>
<keyword evidence="2" id="KW-0521">NADP</keyword>
<proteinExistence type="inferred from homology"/>
<dbReference type="PANTHER" id="PTHR43490">
    <property type="entry name" value="(+)-NEOMENTHOL DEHYDROGENASE"/>
    <property type="match status" value="1"/>
</dbReference>
<dbReference type="Gene3D" id="3.40.50.720">
    <property type="entry name" value="NAD(P)-binding Rossmann-like Domain"/>
    <property type="match status" value="1"/>
</dbReference>
<dbReference type="PRINTS" id="PR00080">
    <property type="entry name" value="SDRFAMILY"/>
</dbReference>
<dbReference type="GO" id="GO:0016020">
    <property type="term" value="C:membrane"/>
    <property type="evidence" value="ECO:0007669"/>
    <property type="project" value="TreeGrafter"/>
</dbReference>